<keyword evidence="2" id="KW-1185">Reference proteome</keyword>
<evidence type="ECO:0000313" key="2">
    <source>
        <dbReference type="Proteomes" id="UP001171945"/>
    </source>
</evidence>
<name>A0ABT7VU10_9GAMM</name>
<reference evidence="1" key="1">
    <citation type="submission" date="2023-06" db="EMBL/GenBank/DDBJ databases">
        <title>Uncultivated large filamentous bacteria from sulfidic sediments reveal new species and different genomic features in energy metabolism and defense.</title>
        <authorList>
            <person name="Fonseca A."/>
        </authorList>
    </citation>
    <scope>NUCLEOTIDE SEQUENCE</scope>
    <source>
        <strain evidence="1">HSG4</strain>
    </source>
</reference>
<proteinExistence type="predicted"/>
<accession>A0ABT7VU10</accession>
<organism evidence="1 2">
    <name type="scientific">Candidatus Marithioploca araucensis</name>
    <dbReference type="NCBI Taxonomy" id="70273"/>
    <lineage>
        <taxon>Bacteria</taxon>
        <taxon>Pseudomonadati</taxon>
        <taxon>Pseudomonadota</taxon>
        <taxon>Gammaproteobacteria</taxon>
        <taxon>Thiotrichales</taxon>
        <taxon>Thiotrichaceae</taxon>
        <taxon>Candidatus Marithioploca</taxon>
    </lineage>
</organism>
<evidence type="ECO:0000313" key="1">
    <source>
        <dbReference type="EMBL" id="MDM8563069.1"/>
    </source>
</evidence>
<dbReference type="EMBL" id="JAUCGM010000431">
    <property type="protein sequence ID" value="MDM8563069.1"/>
    <property type="molecule type" value="Genomic_DNA"/>
</dbReference>
<comment type="caution">
    <text evidence="1">The sequence shown here is derived from an EMBL/GenBank/DDBJ whole genome shotgun (WGS) entry which is preliminary data.</text>
</comment>
<protein>
    <submittedName>
        <fullName evidence="1">Uncharacterized protein</fullName>
    </submittedName>
</protein>
<sequence length="104" mass="12257">MTGTDNSLKTVTEPISEEESLLSMVANPFIENRLMTQFQHQLTSWLIYHDISVDRNAPLRQPVVTRAERRVDPDGQNWNGEWLMVSRFEFFSKNSNLEWLMKKK</sequence>
<gene>
    <name evidence="1" type="ORF">QUF54_06930</name>
</gene>
<dbReference type="Proteomes" id="UP001171945">
    <property type="component" value="Unassembled WGS sequence"/>
</dbReference>